<evidence type="ECO:0000259" key="3">
    <source>
        <dbReference type="PROSITE" id="PS50977"/>
    </source>
</evidence>
<gene>
    <name evidence="4" type="ORF">ACFFJD_06305</name>
</gene>
<dbReference type="Gene3D" id="1.10.10.60">
    <property type="entry name" value="Homeodomain-like"/>
    <property type="match status" value="1"/>
</dbReference>
<dbReference type="PRINTS" id="PR00455">
    <property type="entry name" value="HTHTETR"/>
</dbReference>
<dbReference type="PANTHER" id="PTHR30055:SF146">
    <property type="entry name" value="HTH-TYPE TRANSCRIPTIONAL DUAL REGULATOR CECR"/>
    <property type="match status" value="1"/>
</dbReference>
<dbReference type="Pfam" id="PF00440">
    <property type="entry name" value="TetR_N"/>
    <property type="match status" value="1"/>
</dbReference>
<evidence type="ECO:0000313" key="4">
    <source>
        <dbReference type="EMBL" id="MFC0314461.1"/>
    </source>
</evidence>
<evidence type="ECO:0000256" key="2">
    <source>
        <dbReference type="PROSITE-ProRule" id="PRU00335"/>
    </source>
</evidence>
<sequence>MNASAPAGRRRGRPRQDELAARQAAMLDAAVTVLVKDGYGGFTVSAVAECAGTSKSTVYSWFGNREGLLHAVITRSQEAHSAKFTPPPAIDDDPREALIGFTEGLLPALQNDVSLALARAALSDTQLRATMLSTSNWERPLLTEFLSQLHRCGHLKVDDPVAAAKVLLGLLLQDDHLLVLLGEHPMDPESVAERARFAVDLFLSLYAHP</sequence>
<feature type="domain" description="HTH tetR-type" evidence="3">
    <location>
        <begin position="20"/>
        <end position="80"/>
    </location>
</feature>
<evidence type="ECO:0000256" key="1">
    <source>
        <dbReference type="ARBA" id="ARBA00023125"/>
    </source>
</evidence>
<protein>
    <submittedName>
        <fullName evidence="4">TetR/AcrR family transcriptional regulator</fullName>
    </submittedName>
</protein>
<reference evidence="4 5" key="1">
    <citation type="submission" date="2024-09" db="EMBL/GenBank/DDBJ databases">
        <authorList>
            <person name="Sun Q."/>
            <person name="Mori K."/>
        </authorList>
    </citation>
    <scope>NUCLEOTIDE SEQUENCE [LARGE SCALE GENOMIC DNA]</scope>
    <source>
        <strain evidence="4 5">CCM 7957</strain>
    </source>
</reference>
<evidence type="ECO:0000313" key="5">
    <source>
        <dbReference type="Proteomes" id="UP001589783"/>
    </source>
</evidence>
<comment type="caution">
    <text evidence="4">The sequence shown here is derived from an EMBL/GenBank/DDBJ whole genome shotgun (WGS) entry which is preliminary data.</text>
</comment>
<keyword evidence="5" id="KW-1185">Reference proteome</keyword>
<dbReference type="Proteomes" id="UP001589783">
    <property type="component" value="Unassembled WGS sequence"/>
</dbReference>
<dbReference type="PANTHER" id="PTHR30055">
    <property type="entry name" value="HTH-TYPE TRANSCRIPTIONAL REGULATOR RUTR"/>
    <property type="match status" value="1"/>
</dbReference>
<dbReference type="PROSITE" id="PS50977">
    <property type="entry name" value="HTH_TETR_2"/>
    <property type="match status" value="1"/>
</dbReference>
<dbReference type="EMBL" id="JBHLWV010000016">
    <property type="protein sequence ID" value="MFC0314461.1"/>
    <property type="molecule type" value="Genomic_DNA"/>
</dbReference>
<keyword evidence="1 2" id="KW-0238">DNA-binding</keyword>
<dbReference type="SUPFAM" id="SSF46689">
    <property type="entry name" value="Homeodomain-like"/>
    <property type="match status" value="1"/>
</dbReference>
<dbReference type="Gene3D" id="1.10.357.10">
    <property type="entry name" value="Tetracycline Repressor, domain 2"/>
    <property type="match status" value="1"/>
</dbReference>
<dbReference type="RefSeq" id="WP_382362267.1">
    <property type="nucleotide sequence ID" value="NZ_JBHLWV010000016.1"/>
</dbReference>
<dbReference type="InterPro" id="IPR036271">
    <property type="entry name" value="Tet_transcr_reg_TetR-rel_C_sf"/>
</dbReference>
<dbReference type="InterPro" id="IPR050109">
    <property type="entry name" value="HTH-type_TetR-like_transc_reg"/>
</dbReference>
<feature type="DNA-binding region" description="H-T-H motif" evidence="2">
    <location>
        <begin position="43"/>
        <end position="62"/>
    </location>
</feature>
<accession>A0ABV6H6G3</accession>
<dbReference type="Pfam" id="PF14246">
    <property type="entry name" value="TetR_C_7"/>
    <property type="match status" value="1"/>
</dbReference>
<dbReference type="InterPro" id="IPR039536">
    <property type="entry name" value="TetR_C_Proteobacteria"/>
</dbReference>
<name>A0ABV6H6G3_9ACTN</name>
<dbReference type="SUPFAM" id="SSF48498">
    <property type="entry name" value="Tetracyclin repressor-like, C-terminal domain"/>
    <property type="match status" value="1"/>
</dbReference>
<dbReference type="InterPro" id="IPR009057">
    <property type="entry name" value="Homeodomain-like_sf"/>
</dbReference>
<proteinExistence type="predicted"/>
<dbReference type="InterPro" id="IPR001647">
    <property type="entry name" value="HTH_TetR"/>
</dbReference>
<organism evidence="4 5">
    <name type="scientific">Gordonia phosphorivorans</name>
    <dbReference type="NCBI Taxonomy" id="1056982"/>
    <lineage>
        <taxon>Bacteria</taxon>
        <taxon>Bacillati</taxon>
        <taxon>Actinomycetota</taxon>
        <taxon>Actinomycetes</taxon>
        <taxon>Mycobacteriales</taxon>
        <taxon>Gordoniaceae</taxon>
        <taxon>Gordonia</taxon>
    </lineage>
</organism>